<dbReference type="Proteomes" id="UP000248857">
    <property type="component" value="Unassembled WGS sequence"/>
</dbReference>
<keyword evidence="1" id="KW-0812">Transmembrane</keyword>
<feature type="transmembrane region" description="Helical" evidence="1">
    <location>
        <begin position="12"/>
        <end position="31"/>
    </location>
</feature>
<feature type="domain" description="Fatty acid hydroxylase" evidence="2">
    <location>
        <begin position="18"/>
        <end position="146"/>
    </location>
</feature>
<proteinExistence type="predicted"/>
<sequence>MDNISDIFKVAGYLGWSIAAFIFASFVEYWLHRFMHIDPYPLGKVHVQHHQENTGQGFLLELRNYVIGTAPLMATTFLFSWQIGVCCTLGGIAYATFSAYAHQLQHDNPARCDWMEMPVHTVHHQYNQWHHNFGIAVDWWDRVFGTYQLKPWSTPIKENSSKRGYLAIKWR</sequence>
<dbReference type="InterPro" id="IPR006694">
    <property type="entry name" value="Fatty_acid_hydroxylase"/>
</dbReference>
<gene>
    <name evidence="3" type="ORF">C1752_00525</name>
</gene>
<feature type="transmembrane region" description="Helical" evidence="1">
    <location>
        <begin position="79"/>
        <end position="101"/>
    </location>
</feature>
<keyword evidence="4" id="KW-1185">Reference proteome</keyword>
<keyword evidence="1" id="KW-0472">Membrane</keyword>
<dbReference type="GO" id="GO:0005506">
    <property type="term" value="F:iron ion binding"/>
    <property type="evidence" value="ECO:0007669"/>
    <property type="project" value="InterPro"/>
</dbReference>
<dbReference type="Pfam" id="PF04116">
    <property type="entry name" value="FA_hydroxylase"/>
    <property type="match status" value="1"/>
</dbReference>
<comment type="caution">
    <text evidence="3">The sequence shown here is derived from an EMBL/GenBank/DDBJ whole genome shotgun (WGS) entry which is preliminary data.</text>
</comment>
<dbReference type="GO" id="GO:0016491">
    <property type="term" value="F:oxidoreductase activity"/>
    <property type="evidence" value="ECO:0007669"/>
    <property type="project" value="InterPro"/>
</dbReference>
<organism evidence="3 4">
    <name type="scientific">Acaryochloris thomasi RCC1774</name>
    <dbReference type="NCBI Taxonomy" id="1764569"/>
    <lineage>
        <taxon>Bacteria</taxon>
        <taxon>Bacillati</taxon>
        <taxon>Cyanobacteriota</taxon>
        <taxon>Cyanophyceae</taxon>
        <taxon>Acaryochloridales</taxon>
        <taxon>Acaryochloridaceae</taxon>
        <taxon>Acaryochloris</taxon>
        <taxon>Acaryochloris thomasi</taxon>
    </lineage>
</organism>
<evidence type="ECO:0000256" key="1">
    <source>
        <dbReference type="SAM" id="Phobius"/>
    </source>
</evidence>
<keyword evidence="1" id="KW-1133">Transmembrane helix</keyword>
<dbReference type="EMBL" id="PQWO01000001">
    <property type="protein sequence ID" value="PZD75361.1"/>
    <property type="molecule type" value="Genomic_DNA"/>
</dbReference>
<dbReference type="GO" id="GO:0008610">
    <property type="term" value="P:lipid biosynthetic process"/>
    <property type="evidence" value="ECO:0007669"/>
    <property type="project" value="InterPro"/>
</dbReference>
<accession>A0A2W1K6L9</accession>
<dbReference type="RefSeq" id="WP_110984488.1">
    <property type="nucleotide sequence ID" value="NZ_CAWNWM010000001.1"/>
</dbReference>
<evidence type="ECO:0000313" key="3">
    <source>
        <dbReference type="EMBL" id="PZD75361.1"/>
    </source>
</evidence>
<dbReference type="OrthoDB" id="9770329at2"/>
<evidence type="ECO:0000259" key="2">
    <source>
        <dbReference type="Pfam" id="PF04116"/>
    </source>
</evidence>
<evidence type="ECO:0000313" key="4">
    <source>
        <dbReference type="Proteomes" id="UP000248857"/>
    </source>
</evidence>
<dbReference type="AlphaFoldDB" id="A0A2W1K6L9"/>
<protein>
    <recommendedName>
        <fullName evidence="2">Fatty acid hydroxylase domain-containing protein</fullName>
    </recommendedName>
</protein>
<reference evidence="3 4" key="1">
    <citation type="journal article" date="2018" name="Sci. Rep.">
        <title>A novel species of the marine cyanobacterium Acaryochloris with a unique pigment content and lifestyle.</title>
        <authorList>
            <person name="Partensky F."/>
            <person name="Six C."/>
            <person name="Ratin M."/>
            <person name="Garczarek L."/>
            <person name="Vaulot D."/>
            <person name="Probert I."/>
            <person name="Calteau A."/>
            <person name="Gourvil P."/>
            <person name="Marie D."/>
            <person name="Grebert T."/>
            <person name="Bouchier C."/>
            <person name="Le Panse S."/>
            <person name="Gachenot M."/>
            <person name="Rodriguez F."/>
            <person name="Garrido J.L."/>
        </authorList>
    </citation>
    <scope>NUCLEOTIDE SEQUENCE [LARGE SCALE GENOMIC DNA]</scope>
    <source>
        <strain evidence="3 4">RCC1774</strain>
    </source>
</reference>
<name>A0A2W1K6L9_9CYAN</name>